<feature type="transmembrane region" description="Helical" evidence="7">
    <location>
        <begin position="367"/>
        <end position="385"/>
    </location>
</feature>
<dbReference type="GO" id="GO:0030003">
    <property type="term" value="P:intracellular monoatomic cation homeostasis"/>
    <property type="evidence" value="ECO:0007669"/>
    <property type="project" value="UniProtKB-ARBA"/>
</dbReference>
<feature type="transmembrane region" description="Helical" evidence="7">
    <location>
        <begin position="220"/>
        <end position="242"/>
    </location>
</feature>
<dbReference type="SUPFAM" id="SSF160240">
    <property type="entry name" value="Cation efflux protein cytoplasmic domain-like"/>
    <property type="match status" value="1"/>
</dbReference>
<feature type="transmembrane region" description="Helical" evidence="7">
    <location>
        <begin position="248"/>
        <end position="270"/>
    </location>
</feature>
<evidence type="ECO:0000256" key="1">
    <source>
        <dbReference type="ARBA" id="ARBA00004141"/>
    </source>
</evidence>
<accession>A0AA38H6P4</accession>
<evidence type="ECO:0000256" key="7">
    <source>
        <dbReference type="SAM" id="Phobius"/>
    </source>
</evidence>
<feature type="region of interest" description="Disordered" evidence="6">
    <location>
        <begin position="1"/>
        <end position="46"/>
    </location>
</feature>
<keyword evidence="2" id="KW-0813">Transport</keyword>
<dbReference type="PANTHER" id="PTHR43840">
    <property type="entry name" value="MITOCHONDRIAL METAL TRANSPORTER 1-RELATED"/>
    <property type="match status" value="1"/>
</dbReference>
<feature type="compositionally biased region" description="Low complexity" evidence="6">
    <location>
        <begin position="1"/>
        <end position="36"/>
    </location>
</feature>
<dbReference type="GO" id="GO:0016020">
    <property type="term" value="C:membrane"/>
    <property type="evidence" value="ECO:0007669"/>
    <property type="project" value="UniProtKB-SubCell"/>
</dbReference>
<dbReference type="Pfam" id="PF01545">
    <property type="entry name" value="Cation_efflux"/>
    <property type="match status" value="1"/>
</dbReference>
<dbReference type="AlphaFoldDB" id="A0AA38H6P4"/>
<dbReference type="Gene3D" id="3.30.70.1350">
    <property type="entry name" value="Cation efflux protein, cytoplasmic domain"/>
    <property type="match status" value="1"/>
</dbReference>
<dbReference type="GeneID" id="77724796"/>
<feature type="domain" description="Cation efflux protein transmembrane" evidence="8">
    <location>
        <begin position="223"/>
        <end position="415"/>
    </location>
</feature>
<dbReference type="GO" id="GO:0008324">
    <property type="term" value="F:monoatomic cation transmembrane transporter activity"/>
    <property type="evidence" value="ECO:0007669"/>
    <property type="project" value="InterPro"/>
</dbReference>
<feature type="transmembrane region" description="Helical" evidence="7">
    <location>
        <begin position="329"/>
        <end position="347"/>
    </location>
</feature>
<evidence type="ECO:0000259" key="8">
    <source>
        <dbReference type="Pfam" id="PF01545"/>
    </source>
</evidence>
<gene>
    <name evidence="9" type="ORF">MKK02DRAFT_16217</name>
</gene>
<dbReference type="InterPro" id="IPR058533">
    <property type="entry name" value="Cation_efflux_TM"/>
</dbReference>
<evidence type="ECO:0000256" key="5">
    <source>
        <dbReference type="ARBA" id="ARBA00023136"/>
    </source>
</evidence>
<dbReference type="InterPro" id="IPR036837">
    <property type="entry name" value="Cation_efflux_CTD_sf"/>
</dbReference>
<comment type="subcellular location">
    <subcellularLocation>
        <location evidence="1">Membrane</location>
        <topology evidence="1">Multi-pass membrane protein</topology>
    </subcellularLocation>
</comment>
<evidence type="ECO:0000256" key="4">
    <source>
        <dbReference type="ARBA" id="ARBA00022989"/>
    </source>
</evidence>
<feature type="region of interest" description="Disordered" evidence="6">
    <location>
        <begin position="188"/>
        <end position="208"/>
    </location>
</feature>
<dbReference type="InterPro" id="IPR050291">
    <property type="entry name" value="CDF_Transporter"/>
</dbReference>
<dbReference type="SUPFAM" id="SSF161111">
    <property type="entry name" value="Cation efflux protein transmembrane domain-like"/>
    <property type="match status" value="1"/>
</dbReference>
<proteinExistence type="predicted"/>
<organism evidence="9 10">
    <name type="scientific">Dioszegia hungarica</name>
    <dbReference type="NCBI Taxonomy" id="4972"/>
    <lineage>
        <taxon>Eukaryota</taxon>
        <taxon>Fungi</taxon>
        <taxon>Dikarya</taxon>
        <taxon>Basidiomycota</taxon>
        <taxon>Agaricomycotina</taxon>
        <taxon>Tremellomycetes</taxon>
        <taxon>Tremellales</taxon>
        <taxon>Bulleribasidiaceae</taxon>
        <taxon>Dioszegia</taxon>
    </lineage>
</organism>
<name>A0AA38H6P4_9TREE</name>
<reference evidence="9" key="1">
    <citation type="journal article" date="2022" name="G3 (Bethesda)">
        <title>High quality genome of the basidiomycete yeast Dioszegia hungarica PDD-24b-2 isolated from cloud water.</title>
        <authorList>
            <person name="Jarrige D."/>
            <person name="Haridas S."/>
            <person name="Bleykasten-Grosshans C."/>
            <person name="Joly M."/>
            <person name="Nadalig T."/>
            <person name="Sancelme M."/>
            <person name="Vuilleumier S."/>
            <person name="Grigoriev I.V."/>
            <person name="Amato P."/>
            <person name="Bringel F."/>
        </authorList>
    </citation>
    <scope>NUCLEOTIDE SEQUENCE</scope>
    <source>
        <strain evidence="9">PDD-24b-2</strain>
    </source>
</reference>
<dbReference type="Gene3D" id="1.20.1510.10">
    <property type="entry name" value="Cation efflux protein transmembrane domain"/>
    <property type="match status" value="1"/>
</dbReference>
<dbReference type="GO" id="GO:0098771">
    <property type="term" value="P:inorganic ion homeostasis"/>
    <property type="evidence" value="ECO:0007669"/>
    <property type="project" value="UniProtKB-ARBA"/>
</dbReference>
<dbReference type="EMBL" id="JAKWFO010000006">
    <property type="protein sequence ID" value="KAI9634867.1"/>
    <property type="molecule type" value="Genomic_DNA"/>
</dbReference>
<dbReference type="Proteomes" id="UP001164286">
    <property type="component" value="Unassembled WGS sequence"/>
</dbReference>
<evidence type="ECO:0000256" key="2">
    <source>
        <dbReference type="ARBA" id="ARBA00022448"/>
    </source>
</evidence>
<sequence>MAPPTTSQGPPSPGRPRVSRSTSSTAARKQPASSHPHPTPPALHQHPSAYDFAAASSSAVVRRSRRAMTFEEVRNGRILDPEEGSALFEGIGLEDGDIKKLKRKLRPYYEHLAQLQEHYQEVDSILSGSIPYAVATSFHAGTGHRSQAKQKTYTQLLRDLEDEAYTSGEEGGTEEEWMRRGSTWRIQKQKKKGGDEEAGEETALLSGEEREERRDRIAQIAVYVNTAVNIVLVIAKVFAVLYSASISLTASLVDSVLDLLSTFIILGTTWAIGMKGDAHVYPAGKKRFEPLGVLIFSVAMIASFVQVFIESFQRARAPSDESPVDLSNVGIATMLATIGVKAILWVWCSRIPSSGVQALAQDAENDVFFNIMSLAFPFLGGLFNFRLLDPIGGMVLSTYIIVEWVKTLLENFRNLSGRSASKDQVTRVLYLVTRFNPVLEIADVECYHIGDDLIVEIDVILPRSSTLHFAHDVGETIQCCLESLDGILRAYVQ</sequence>
<feature type="transmembrane region" description="Helical" evidence="7">
    <location>
        <begin position="291"/>
        <end position="309"/>
    </location>
</feature>
<dbReference type="FunFam" id="1.20.1510.10:FF:000005">
    <property type="entry name" value="Putative Cation diffusion facilitator 1"/>
    <property type="match status" value="1"/>
</dbReference>
<evidence type="ECO:0000313" key="9">
    <source>
        <dbReference type="EMBL" id="KAI9634867.1"/>
    </source>
</evidence>
<keyword evidence="5 7" id="KW-0472">Membrane</keyword>
<keyword evidence="3 7" id="KW-0812">Transmembrane</keyword>
<comment type="caution">
    <text evidence="9">The sequence shown here is derived from an EMBL/GenBank/DDBJ whole genome shotgun (WGS) entry which is preliminary data.</text>
</comment>
<keyword evidence="4 7" id="KW-1133">Transmembrane helix</keyword>
<dbReference type="PANTHER" id="PTHR43840:SF4">
    <property type="entry name" value="CDF DIVALENT METAL CATION TRANSPORTER (EUROFUNG)"/>
    <property type="match status" value="1"/>
</dbReference>
<dbReference type="RefSeq" id="XP_052944644.1">
    <property type="nucleotide sequence ID" value="XM_053085595.1"/>
</dbReference>
<evidence type="ECO:0000256" key="6">
    <source>
        <dbReference type="SAM" id="MobiDB-lite"/>
    </source>
</evidence>
<evidence type="ECO:0000313" key="10">
    <source>
        <dbReference type="Proteomes" id="UP001164286"/>
    </source>
</evidence>
<dbReference type="InterPro" id="IPR027469">
    <property type="entry name" value="Cation_efflux_TMD_sf"/>
</dbReference>
<evidence type="ECO:0000256" key="3">
    <source>
        <dbReference type="ARBA" id="ARBA00022692"/>
    </source>
</evidence>
<keyword evidence="10" id="KW-1185">Reference proteome</keyword>
<protein>
    <submittedName>
        <fullName evidence="9">Cation efflux family-domain-containing protein</fullName>
    </submittedName>
</protein>